<feature type="domain" description="ABC transporter" evidence="6">
    <location>
        <begin position="501"/>
        <end position="716"/>
    </location>
</feature>
<dbReference type="EMBL" id="JAPWDV010000002">
    <property type="protein sequence ID" value="KAJ6220033.1"/>
    <property type="molecule type" value="Genomic_DNA"/>
</dbReference>
<dbReference type="InterPro" id="IPR058770">
    <property type="entry name" value="PWI_ABCF3"/>
</dbReference>
<dbReference type="FunFam" id="3.40.50.300:FF:000104">
    <property type="entry name" value="ATP-binding cassette sub-family F member 3"/>
    <property type="match status" value="1"/>
</dbReference>
<dbReference type="SUPFAM" id="SSF52540">
    <property type="entry name" value="P-loop containing nucleoside triphosphate hydrolases"/>
    <property type="match status" value="2"/>
</dbReference>
<gene>
    <name evidence="7" type="ORF">RDWZM_005845</name>
</gene>
<dbReference type="InterPro" id="IPR003439">
    <property type="entry name" value="ABC_transporter-like_ATP-bd"/>
</dbReference>
<evidence type="ECO:0000256" key="5">
    <source>
        <dbReference type="ARBA" id="ARBA00022990"/>
    </source>
</evidence>
<dbReference type="Pfam" id="PF12848">
    <property type="entry name" value="ABC_tran_Xtn"/>
    <property type="match status" value="1"/>
</dbReference>
<evidence type="ECO:0000256" key="1">
    <source>
        <dbReference type="ARBA" id="ARBA00011054"/>
    </source>
</evidence>
<dbReference type="InterPro" id="IPR003593">
    <property type="entry name" value="AAA+_ATPase"/>
</dbReference>
<dbReference type="PROSITE" id="PS50893">
    <property type="entry name" value="ABC_TRANSPORTER_2"/>
    <property type="match status" value="2"/>
</dbReference>
<dbReference type="Proteomes" id="UP001142055">
    <property type="component" value="Chromosome 2"/>
</dbReference>
<sequence>MATSDISHVISQHIPNIDQYLSEYIVAVLTAETFNSPDEIQEAIGEVLGSCIDDVLSKGSKTSSEKDVDKICLKLYNLLNINGDEGEIDLNDDEKLLQPVQLGTMASDFEMKEDAWKSIWTSGKEVESKVDAKKLQKAEDKLKQKAEKRDQNGPAEVVAPVLSIEATASQVFSKKIMKQEASGVNRTKDIKIENFDVAFGNHVLLQGAELNLSFGQRYGLCGRNGIGKSTLLKMISNGSLMIPSHIRVLHVEQEVVGDDTTALNSVLECDTVRNELLAQEKMLSQKSSLTLEESERLNHVYQELSAMESDKAPARASSILAGLGFTPEMQSQATKAFSGGWRMRIALARALFQKPELLLLDEPTNMLDMKAIIWLTGYLVNHWESTLLVVSHDKLFLRNVPTSILHFHSKKIENYRGNYDSFMAAMTEKLKNQQREYEAQQMHRKHTQEFIDRFRYNSKRASLVQSRIKALDKLEEVEAVEIDGPVVLKFPDPEPLNPPILQLDEVTFGYDSSRTILKDVNLNANFQSRICIVGDNGSGKTTLLKLLTGDLEPRTGIRHVHRNLSIGYFTQHHVDQLSMNQSPLQFMASKDPGKNEEHYRRYLGRFGITGDLSLQSLQSLSGGQKSRVAFAAMTLANCHMLILDEPTNHLDVETVEALAKALNEFKGGVILVTHDQSLIQGVCQELWHCSNGSVTCLKGGFEEYMKIVHKELSDINN</sequence>
<keyword evidence="5" id="KW-0007">Acetylation</keyword>
<protein>
    <recommendedName>
        <fullName evidence="6">ABC transporter domain-containing protein</fullName>
    </recommendedName>
</protein>
<dbReference type="Pfam" id="PF00005">
    <property type="entry name" value="ABC_tran"/>
    <property type="match status" value="2"/>
</dbReference>
<organism evidence="7 8">
    <name type="scientific">Blomia tropicalis</name>
    <name type="common">Mite</name>
    <dbReference type="NCBI Taxonomy" id="40697"/>
    <lineage>
        <taxon>Eukaryota</taxon>
        <taxon>Metazoa</taxon>
        <taxon>Ecdysozoa</taxon>
        <taxon>Arthropoda</taxon>
        <taxon>Chelicerata</taxon>
        <taxon>Arachnida</taxon>
        <taxon>Acari</taxon>
        <taxon>Acariformes</taxon>
        <taxon>Sarcoptiformes</taxon>
        <taxon>Astigmata</taxon>
        <taxon>Glycyphagoidea</taxon>
        <taxon>Echimyopodidae</taxon>
        <taxon>Blomia</taxon>
    </lineage>
</organism>
<dbReference type="InterPro" id="IPR027417">
    <property type="entry name" value="P-loop_NTPase"/>
</dbReference>
<dbReference type="CDD" id="cd03221">
    <property type="entry name" value="ABCF_EF-3"/>
    <property type="match status" value="2"/>
</dbReference>
<dbReference type="Gene3D" id="3.40.50.300">
    <property type="entry name" value="P-loop containing nucleotide triphosphate hydrolases"/>
    <property type="match status" value="2"/>
</dbReference>
<dbReference type="FunFam" id="3.40.50.300:FF:000011">
    <property type="entry name" value="Putative ABC transporter ATP-binding component"/>
    <property type="match status" value="1"/>
</dbReference>
<dbReference type="PANTHER" id="PTHR19211:SF117">
    <property type="entry name" value="ATP-BINDING CASSETTE SUB-FAMILY F MEMBER 3"/>
    <property type="match status" value="1"/>
</dbReference>
<comment type="caution">
    <text evidence="7">The sequence shown here is derived from an EMBL/GenBank/DDBJ whole genome shotgun (WGS) entry which is preliminary data.</text>
</comment>
<dbReference type="InterPro" id="IPR017871">
    <property type="entry name" value="ABC_transporter-like_CS"/>
</dbReference>
<evidence type="ECO:0000259" key="6">
    <source>
        <dbReference type="PROSITE" id="PS50893"/>
    </source>
</evidence>
<dbReference type="Pfam" id="PF26051">
    <property type="entry name" value="PWI_ABCF3"/>
    <property type="match status" value="1"/>
</dbReference>
<evidence type="ECO:0000256" key="2">
    <source>
        <dbReference type="ARBA" id="ARBA00022737"/>
    </source>
</evidence>
<evidence type="ECO:0000256" key="4">
    <source>
        <dbReference type="ARBA" id="ARBA00022840"/>
    </source>
</evidence>
<dbReference type="GO" id="GO:0005524">
    <property type="term" value="F:ATP binding"/>
    <property type="evidence" value="ECO:0007669"/>
    <property type="project" value="UniProtKB-KW"/>
</dbReference>
<evidence type="ECO:0000256" key="3">
    <source>
        <dbReference type="ARBA" id="ARBA00022741"/>
    </source>
</evidence>
<keyword evidence="3" id="KW-0547">Nucleotide-binding</keyword>
<proteinExistence type="inferred from homology"/>
<dbReference type="OrthoDB" id="2110130at2759"/>
<dbReference type="PROSITE" id="PS00211">
    <property type="entry name" value="ABC_TRANSPORTER_1"/>
    <property type="match status" value="2"/>
</dbReference>
<dbReference type="GO" id="GO:0016887">
    <property type="term" value="F:ATP hydrolysis activity"/>
    <property type="evidence" value="ECO:0007669"/>
    <property type="project" value="InterPro"/>
</dbReference>
<dbReference type="AlphaFoldDB" id="A0A9Q0M7I5"/>
<feature type="domain" description="ABC transporter" evidence="6">
    <location>
        <begin position="190"/>
        <end position="434"/>
    </location>
</feature>
<keyword evidence="4" id="KW-0067">ATP-binding</keyword>
<dbReference type="SMART" id="SM00382">
    <property type="entry name" value="AAA"/>
    <property type="match status" value="2"/>
</dbReference>
<accession>A0A9Q0M7I5</accession>
<keyword evidence="8" id="KW-1185">Reference proteome</keyword>
<dbReference type="PANTHER" id="PTHR19211">
    <property type="entry name" value="ATP-BINDING TRANSPORT PROTEIN-RELATED"/>
    <property type="match status" value="1"/>
</dbReference>
<comment type="similarity">
    <text evidence="1">Belongs to the ABC transporter superfamily. ABCF family. EF3 subfamily.</text>
</comment>
<dbReference type="InterPro" id="IPR050611">
    <property type="entry name" value="ABCF"/>
</dbReference>
<dbReference type="InterPro" id="IPR032781">
    <property type="entry name" value="ABC_tran_Xtn"/>
</dbReference>
<evidence type="ECO:0000313" key="7">
    <source>
        <dbReference type="EMBL" id="KAJ6220033.1"/>
    </source>
</evidence>
<name>A0A9Q0M7I5_BLOTA</name>
<keyword evidence="2" id="KW-0677">Repeat</keyword>
<dbReference type="OMA" id="CTHIADI"/>
<evidence type="ECO:0000313" key="8">
    <source>
        <dbReference type="Proteomes" id="UP001142055"/>
    </source>
</evidence>
<reference evidence="7" key="1">
    <citation type="submission" date="2022-12" db="EMBL/GenBank/DDBJ databases">
        <title>Genome assemblies of Blomia tropicalis.</title>
        <authorList>
            <person name="Cui Y."/>
        </authorList>
    </citation>
    <scope>NUCLEOTIDE SEQUENCE</scope>
    <source>
        <tissue evidence="7">Adult mites</tissue>
    </source>
</reference>